<dbReference type="EMBL" id="MF402939">
    <property type="protein sequence ID" value="ASM62873.1"/>
    <property type="molecule type" value="Genomic_DNA"/>
</dbReference>
<evidence type="ECO:0000313" key="2">
    <source>
        <dbReference type="Proteomes" id="UP000225365"/>
    </source>
</evidence>
<name>A0A221J815_9CAUD</name>
<sequence length="55" mass="6458">MKVFRLVVSDKRLGKNTSKSLLAHYGKNWDEVMVEFSTNHPYLKVHSIKEVYNGY</sequence>
<organism evidence="1 2">
    <name type="scientific">Escherichia phage OSYSP</name>
    <dbReference type="NCBI Taxonomy" id="2020879"/>
    <lineage>
        <taxon>Viruses</taxon>
        <taxon>Duplodnaviria</taxon>
        <taxon>Heunggongvirae</taxon>
        <taxon>Uroviricota</taxon>
        <taxon>Caudoviricetes</taxon>
        <taxon>Demerecviridae</taxon>
        <taxon>Markadamsvirinae</taxon>
        <taxon>Tequintavirus</taxon>
        <taxon>Tequintavirus OSYSP</taxon>
    </lineage>
</organism>
<protein>
    <submittedName>
        <fullName evidence="1">Uncharacterized protein</fullName>
    </submittedName>
</protein>
<proteinExistence type="predicted"/>
<evidence type="ECO:0000313" key="1">
    <source>
        <dbReference type="EMBL" id="ASM62873.1"/>
    </source>
</evidence>
<dbReference type="Proteomes" id="UP000225365">
    <property type="component" value="Segment"/>
</dbReference>
<accession>A0A221J815</accession>
<keyword evidence="2" id="KW-1185">Reference proteome</keyword>
<reference evidence="1 2" key="1">
    <citation type="submission" date="2017-06" db="EMBL/GenBank/DDBJ databases">
        <title>Complete genome sequence of Escherhichia coli phage OSYSP.</title>
        <authorList>
            <person name="Yesil M."/>
            <person name="Huang E."/>
            <person name="Yang X."/>
            <person name="Yousef A.E."/>
        </authorList>
    </citation>
    <scope>NUCLEOTIDE SEQUENCE [LARGE SCALE GENOMIC DNA]</scope>
</reference>
<gene>
    <name evidence="1" type="ORF">OSY_013</name>
</gene>